<accession>A0A3S4KGK6</accession>
<dbReference type="AlphaFoldDB" id="A0A3S4KGK6"/>
<organism evidence="1 2">
    <name type="scientific">Klebsiella pneumoniae</name>
    <dbReference type="NCBI Taxonomy" id="573"/>
    <lineage>
        <taxon>Bacteria</taxon>
        <taxon>Pseudomonadati</taxon>
        <taxon>Pseudomonadota</taxon>
        <taxon>Gammaproteobacteria</taxon>
        <taxon>Enterobacterales</taxon>
        <taxon>Enterobacteriaceae</taxon>
        <taxon>Klebsiella/Raoultella group</taxon>
        <taxon>Klebsiella</taxon>
        <taxon>Klebsiella pneumoniae complex</taxon>
    </lineage>
</organism>
<name>A0A3S4KGK6_KLEPN</name>
<dbReference type="EMBL" id="LR134162">
    <property type="protein sequence ID" value="VEB04384.1"/>
    <property type="molecule type" value="Genomic_DNA"/>
</dbReference>
<protein>
    <submittedName>
        <fullName evidence="1">Putative periplasmic binding protein of transport system</fullName>
    </submittedName>
</protein>
<dbReference type="Proteomes" id="UP000282433">
    <property type="component" value="Chromosome"/>
</dbReference>
<proteinExistence type="predicted"/>
<reference evidence="1 2" key="1">
    <citation type="submission" date="2018-12" db="EMBL/GenBank/DDBJ databases">
        <authorList>
            <consortium name="Pathogen Informatics"/>
        </authorList>
    </citation>
    <scope>NUCLEOTIDE SEQUENCE [LARGE SCALE GENOMIC DNA]</scope>
    <source>
        <strain evidence="1 2">NCTC13635</strain>
    </source>
</reference>
<evidence type="ECO:0000313" key="1">
    <source>
        <dbReference type="EMBL" id="VEB04384.1"/>
    </source>
</evidence>
<sequence>MFPKIQVHDNVVLRDGGDIAWAVRKDSSQLLTVLNNFVKKNRPGHHAGQYSPAALPEKC</sequence>
<dbReference type="Gene3D" id="3.40.190.10">
    <property type="entry name" value="Periplasmic binding protein-like II"/>
    <property type="match status" value="2"/>
</dbReference>
<gene>
    <name evidence="1" type="ORF">NCTC13635_04383</name>
</gene>
<evidence type="ECO:0000313" key="2">
    <source>
        <dbReference type="Proteomes" id="UP000282433"/>
    </source>
</evidence>